<sequence>MKFSSITKFFSSKSKRYNMESKAVTELPSFDRQASEGPRKGSKLRRSNAFIRRSFIRLSRRTGSCSVTSSDESIEEACEGLQLILEMYFLDKQTMDTLYRKMLESAHEQK</sequence>
<protein>
    <submittedName>
        <fullName evidence="1">Uncharacterized protein</fullName>
    </submittedName>
</protein>
<evidence type="ECO:0000313" key="2">
    <source>
        <dbReference type="Proteomes" id="UP001175271"/>
    </source>
</evidence>
<comment type="caution">
    <text evidence="1">The sequence shown here is derived from an EMBL/GenBank/DDBJ whole genome shotgun (WGS) entry which is preliminary data.</text>
</comment>
<dbReference type="EMBL" id="JAUCMV010000003">
    <property type="protein sequence ID" value="KAK0412654.1"/>
    <property type="molecule type" value="Genomic_DNA"/>
</dbReference>
<proteinExistence type="predicted"/>
<evidence type="ECO:0000313" key="1">
    <source>
        <dbReference type="EMBL" id="KAK0412654.1"/>
    </source>
</evidence>
<organism evidence="1 2">
    <name type="scientific">Steinernema hermaphroditum</name>
    <dbReference type="NCBI Taxonomy" id="289476"/>
    <lineage>
        <taxon>Eukaryota</taxon>
        <taxon>Metazoa</taxon>
        <taxon>Ecdysozoa</taxon>
        <taxon>Nematoda</taxon>
        <taxon>Chromadorea</taxon>
        <taxon>Rhabditida</taxon>
        <taxon>Tylenchina</taxon>
        <taxon>Panagrolaimomorpha</taxon>
        <taxon>Strongyloidoidea</taxon>
        <taxon>Steinernematidae</taxon>
        <taxon>Steinernema</taxon>
    </lineage>
</organism>
<dbReference type="AlphaFoldDB" id="A0AA39LX83"/>
<keyword evidence="2" id="KW-1185">Reference proteome</keyword>
<accession>A0AA39LX83</accession>
<reference evidence="1" key="1">
    <citation type="submission" date="2023-06" db="EMBL/GenBank/DDBJ databases">
        <title>Genomic analysis of the entomopathogenic nematode Steinernema hermaphroditum.</title>
        <authorList>
            <person name="Schwarz E.M."/>
            <person name="Heppert J.K."/>
            <person name="Baniya A."/>
            <person name="Schwartz H.T."/>
            <person name="Tan C.-H."/>
            <person name="Antoshechkin I."/>
            <person name="Sternberg P.W."/>
            <person name="Goodrich-Blair H."/>
            <person name="Dillman A.R."/>
        </authorList>
    </citation>
    <scope>NUCLEOTIDE SEQUENCE</scope>
    <source>
        <strain evidence="1">PS9179</strain>
        <tissue evidence="1">Whole animal</tissue>
    </source>
</reference>
<name>A0AA39LX83_9BILA</name>
<gene>
    <name evidence="1" type="ORF">QR680_006337</name>
</gene>
<dbReference type="Proteomes" id="UP001175271">
    <property type="component" value="Unassembled WGS sequence"/>
</dbReference>